<keyword evidence="8" id="KW-0472">Membrane</keyword>
<dbReference type="NCBIfam" id="TIGR02532">
    <property type="entry name" value="IV_pilin_GFxxxE"/>
    <property type="match status" value="1"/>
</dbReference>
<organism evidence="9 10">
    <name type="scientific">Pseudomonas matsuisoli</name>
    <dbReference type="NCBI Taxonomy" id="1515666"/>
    <lineage>
        <taxon>Bacteria</taxon>
        <taxon>Pseudomonadati</taxon>
        <taxon>Pseudomonadota</taxon>
        <taxon>Gammaproteobacteria</taxon>
        <taxon>Pseudomonadales</taxon>
        <taxon>Pseudomonadaceae</taxon>
        <taxon>Pseudomonas</taxon>
    </lineage>
</organism>
<dbReference type="EMBL" id="BMPO01000009">
    <property type="protein sequence ID" value="GGK07194.1"/>
    <property type="molecule type" value="Genomic_DNA"/>
</dbReference>
<accession>A0A917Q284</accession>
<dbReference type="GO" id="GO:0005886">
    <property type="term" value="C:plasma membrane"/>
    <property type="evidence" value="ECO:0007669"/>
    <property type="project" value="UniProtKB-SubCell"/>
</dbReference>
<dbReference type="GO" id="GO:0015628">
    <property type="term" value="P:protein secretion by the type II secretion system"/>
    <property type="evidence" value="ECO:0007669"/>
    <property type="project" value="InterPro"/>
</dbReference>
<dbReference type="PROSITE" id="PS00409">
    <property type="entry name" value="PROKAR_NTER_METHYL"/>
    <property type="match status" value="1"/>
</dbReference>
<evidence type="ECO:0000313" key="10">
    <source>
        <dbReference type="Proteomes" id="UP000635983"/>
    </source>
</evidence>
<evidence type="ECO:0000256" key="3">
    <source>
        <dbReference type="ARBA" id="ARBA00022475"/>
    </source>
</evidence>
<protein>
    <recommendedName>
        <fullName evidence="11">Type II secretion system protein I (GspI)</fullName>
    </recommendedName>
</protein>
<keyword evidence="3" id="KW-1003">Cell membrane</keyword>
<dbReference type="PANTHER" id="PTHR38779">
    <property type="entry name" value="TYPE II SECRETION SYSTEM PROTEIN I-RELATED"/>
    <property type="match status" value="1"/>
</dbReference>
<evidence type="ECO:0000256" key="1">
    <source>
        <dbReference type="ARBA" id="ARBA00004377"/>
    </source>
</evidence>
<name>A0A917Q284_9PSED</name>
<keyword evidence="6" id="KW-0812">Transmembrane</keyword>
<evidence type="ECO:0000313" key="9">
    <source>
        <dbReference type="EMBL" id="GGK07194.1"/>
    </source>
</evidence>
<dbReference type="PANTHER" id="PTHR38779:SF2">
    <property type="entry name" value="TYPE II SECRETION SYSTEM PROTEIN I-RELATED"/>
    <property type="match status" value="1"/>
</dbReference>
<comment type="similarity">
    <text evidence="2">Belongs to the GSP I family.</text>
</comment>
<reference evidence="9" key="1">
    <citation type="journal article" date="2014" name="Int. J. Syst. Evol. Microbiol.">
        <title>Complete genome sequence of Corynebacterium casei LMG S-19264T (=DSM 44701T), isolated from a smear-ripened cheese.</title>
        <authorList>
            <consortium name="US DOE Joint Genome Institute (JGI-PGF)"/>
            <person name="Walter F."/>
            <person name="Albersmeier A."/>
            <person name="Kalinowski J."/>
            <person name="Ruckert C."/>
        </authorList>
    </citation>
    <scope>NUCLEOTIDE SEQUENCE</scope>
    <source>
        <strain evidence="9">JCM 30078</strain>
    </source>
</reference>
<evidence type="ECO:0000256" key="2">
    <source>
        <dbReference type="ARBA" id="ARBA00008358"/>
    </source>
</evidence>
<keyword evidence="5" id="KW-0997">Cell inner membrane</keyword>
<dbReference type="AlphaFoldDB" id="A0A917Q284"/>
<keyword evidence="10" id="KW-1185">Reference proteome</keyword>
<dbReference type="InterPro" id="IPR010052">
    <property type="entry name" value="T2SS_protein-GspI"/>
</dbReference>
<dbReference type="RefSeq" id="WP_188985334.1">
    <property type="nucleotide sequence ID" value="NZ_BMPO01000009.1"/>
</dbReference>
<comment type="subcellular location">
    <subcellularLocation>
        <location evidence="1">Cell inner membrane</location>
        <topology evidence="1">Single-pass membrane protein</topology>
    </subcellularLocation>
</comment>
<evidence type="ECO:0000256" key="7">
    <source>
        <dbReference type="ARBA" id="ARBA00022989"/>
    </source>
</evidence>
<evidence type="ECO:0000256" key="5">
    <source>
        <dbReference type="ARBA" id="ARBA00022519"/>
    </source>
</evidence>
<evidence type="ECO:0000256" key="8">
    <source>
        <dbReference type="ARBA" id="ARBA00023136"/>
    </source>
</evidence>
<sequence>MSTRDAGFTLLEVMVALFIVALLAVTVSGVVGQRVDIAATVQDRDFAALCGRELLARFALQGRGDTSGELVQGGRICYWQLVGNGRQVAGIDSATLQVHGNTDERQLLGEWPVYFGQVKP</sequence>
<comment type="caution">
    <text evidence="9">The sequence shown here is derived from an EMBL/GenBank/DDBJ whole genome shotgun (WGS) entry which is preliminary data.</text>
</comment>
<dbReference type="InterPro" id="IPR012902">
    <property type="entry name" value="N_methyl_site"/>
</dbReference>
<proteinExistence type="inferred from homology"/>
<evidence type="ECO:0000256" key="6">
    <source>
        <dbReference type="ARBA" id="ARBA00022692"/>
    </source>
</evidence>
<reference evidence="9" key="2">
    <citation type="submission" date="2020-09" db="EMBL/GenBank/DDBJ databases">
        <authorList>
            <person name="Sun Q."/>
            <person name="Ohkuma M."/>
        </authorList>
    </citation>
    <scope>NUCLEOTIDE SEQUENCE</scope>
    <source>
        <strain evidence="9">JCM 30078</strain>
    </source>
</reference>
<dbReference type="Pfam" id="PF07963">
    <property type="entry name" value="N_methyl"/>
    <property type="match status" value="1"/>
</dbReference>
<dbReference type="GO" id="GO:0015627">
    <property type="term" value="C:type II protein secretion system complex"/>
    <property type="evidence" value="ECO:0007669"/>
    <property type="project" value="InterPro"/>
</dbReference>
<keyword evidence="7" id="KW-1133">Transmembrane helix</keyword>
<keyword evidence="4" id="KW-0488">Methylation</keyword>
<gene>
    <name evidence="9" type="ORF">GCM10009304_36770</name>
</gene>
<dbReference type="Proteomes" id="UP000635983">
    <property type="component" value="Unassembled WGS sequence"/>
</dbReference>
<evidence type="ECO:0000256" key="4">
    <source>
        <dbReference type="ARBA" id="ARBA00022481"/>
    </source>
</evidence>
<evidence type="ECO:0008006" key="11">
    <source>
        <dbReference type="Google" id="ProtNLM"/>
    </source>
</evidence>